<comment type="caution">
    <text evidence="2">The sequence shown here is derived from an EMBL/GenBank/DDBJ whole genome shotgun (WGS) entry which is preliminary data.</text>
</comment>
<feature type="compositionally biased region" description="Polar residues" evidence="1">
    <location>
        <begin position="399"/>
        <end position="409"/>
    </location>
</feature>
<dbReference type="EMBL" id="JANUAE010000023">
    <property type="protein sequence ID" value="MCS3712020.1"/>
    <property type="molecule type" value="Genomic_DNA"/>
</dbReference>
<dbReference type="Proteomes" id="UP001155057">
    <property type="component" value="Unassembled WGS sequence"/>
</dbReference>
<dbReference type="AlphaFoldDB" id="A0A9X2Q875"/>
<sequence>MAAARAAYVQQKADQNDSDVLRFDSGAHSIRRDGTHVKSIQGHAEDVWRRIYKRPVPEGDPLDHEGFHRLYRRMQASLRRTDLLEDRGAAIDDPNKKVRDQHGKRWALSDQLDQACGEPADPPSFVRCAGEAPSAEEESAEVGVWTRVERQVAREKDLHQEFTHAITASQLDGQRYTANARRWERRYAREGSERPRYRTIGQWRPEAIGQPKRHEQAVRVPWIVAEIDGRGEDGDKDRGASDRLAHRLLRRLKEFGVDLSGVMVSYSGNASIHVRIPDGAVGCPIYRNAREAKESLSRFFDRLCGQDEALRRAIDNACLRPGQLIRAIGSVHEATGRRTVGCAADTFLSKPASFLFSLSEPQFEYTPPESIPLPRRASFVPALSVLLDTPDTPRDSGPEKTNVSQSISPQEEGGESGLVIGRVKGGVREGEPWGPDVGRPCAVGRNWAALFVAHDVLRRTGGKESAWGKVWHWNRYNDPSLPENELRAVFEKACRYQRGEVP</sequence>
<accession>A0A9X2Q875</accession>
<proteinExistence type="predicted"/>
<evidence type="ECO:0000313" key="3">
    <source>
        <dbReference type="Proteomes" id="UP001155057"/>
    </source>
</evidence>
<reference evidence="2" key="1">
    <citation type="submission" date="2022-08" db="EMBL/GenBank/DDBJ databases">
        <title>Genomic Encyclopedia of Type Strains, Phase V (KMG-V): Genome sequencing to study the core and pangenomes of soil and plant-associated prokaryotes.</title>
        <authorList>
            <person name="Whitman W."/>
        </authorList>
    </citation>
    <scope>NUCLEOTIDE SEQUENCE</scope>
    <source>
        <strain evidence="2">SP3049</strain>
    </source>
</reference>
<gene>
    <name evidence="2" type="ORF">GGP61_003656</name>
</gene>
<evidence type="ECO:0000256" key="1">
    <source>
        <dbReference type="SAM" id="MobiDB-lite"/>
    </source>
</evidence>
<protein>
    <submittedName>
        <fullName evidence="2">Uncharacterized protein</fullName>
    </submittedName>
</protein>
<name>A0A9X2Q875_9BACT</name>
<evidence type="ECO:0000313" key="2">
    <source>
        <dbReference type="EMBL" id="MCS3712020.1"/>
    </source>
</evidence>
<feature type="region of interest" description="Disordered" evidence="1">
    <location>
        <begin position="388"/>
        <end position="417"/>
    </location>
</feature>
<organism evidence="2 3">
    <name type="scientific">Salinibacter ruber</name>
    <dbReference type="NCBI Taxonomy" id="146919"/>
    <lineage>
        <taxon>Bacteria</taxon>
        <taxon>Pseudomonadati</taxon>
        <taxon>Rhodothermota</taxon>
        <taxon>Rhodothermia</taxon>
        <taxon>Rhodothermales</taxon>
        <taxon>Salinibacteraceae</taxon>
        <taxon>Salinibacter</taxon>
    </lineage>
</organism>